<sequence>MTTLTKALPTHLEETRIDSEKLRTILMLCGATAFGFILHATYGLDLSYAFF</sequence>
<name>A0ABS5GHS7_9BRAD</name>
<evidence type="ECO:0000313" key="2">
    <source>
        <dbReference type="EMBL" id="MBR1140899.1"/>
    </source>
</evidence>
<protein>
    <submittedName>
        <fullName evidence="2">Uncharacterized protein</fullName>
    </submittedName>
</protein>
<dbReference type="Proteomes" id="UP001314635">
    <property type="component" value="Unassembled WGS sequence"/>
</dbReference>
<feature type="transmembrane region" description="Helical" evidence="1">
    <location>
        <begin position="25"/>
        <end position="44"/>
    </location>
</feature>
<proteinExistence type="predicted"/>
<gene>
    <name evidence="2" type="ORF">JQ619_34640</name>
</gene>
<reference evidence="3" key="1">
    <citation type="journal article" date="2021" name="ISME J.">
        <title>Evolutionary origin and ecological implication of a unique nif island in free-living Bradyrhizobium lineages.</title>
        <authorList>
            <person name="Tao J."/>
        </authorList>
    </citation>
    <scope>NUCLEOTIDE SEQUENCE [LARGE SCALE GENOMIC DNA]</scope>
    <source>
        <strain evidence="3">SZCCT0094</strain>
    </source>
</reference>
<keyword evidence="1" id="KW-1133">Transmembrane helix</keyword>
<dbReference type="GeneID" id="301821164"/>
<organism evidence="2 3">
    <name type="scientific">Bradyrhizobium denitrificans</name>
    <dbReference type="NCBI Taxonomy" id="2734912"/>
    <lineage>
        <taxon>Bacteria</taxon>
        <taxon>Pseudomonadati</taxon>
        <taxon>Pseudomonadota</taxon>
        <taxon>Alphaproteobacteria</taxon>
        <taxon>Hyphomicrobiales</taxon>
        <taxon>Nitrobacteraceae</taxon>
        <taxon>Bradyrhizobium</taxon>
    </lineage>
</organism>
<dbReference type="EMBL" id="JAFCLK010000050">
    <property type="protein sequence ID" value="MBR1140899.1"/>
    <property type="molecule type" value="Genomic_DNA"/>
</dbReference>
<evidence type="ECO:0000256" key="1">
    <source>
        <dbReference type="SAM" id="Phobius"/>
    </source>
</evidence>
<comment type="caution">
    <text evidence="2">The sequence shown here is derived from an EMBL/GenBank/DDBJ whole genome shotgun (WGS) entry which is preliminary data.</text>
</comment>
<dbReference type="RefSeq" id="WP_012043977.1">
    <property type="nucleotide sequence ID" value="NZ_JABFDP010000043.1"/>
</dbReference>
<keyword evidence="1" id="KW-0472">Membrane</keyword>
<evidence type="ECO:0000313" key="3">
    <source>
        <dbReference type="Proteomes" id="UP001314635"/>
    </source>
</evidence>
<keyword evidence="3" id="KW-1185">Reference proteome</keyword>
<keyword evidence="1" id="KW-0812">Transmembrane</keyword>
<accession>A0ABS5GHS7</accession>